<comment type="subcellular location">
    <subcellularLocation>
        <location evidence="1">Periplasm</location>
    </subcellularLocation>
</comment>
<keyword evidence="6" id="KW-0249">Electron transport</keyword>
<dbReference type="PIRSF" id="PIRSF000005">
    <property type="entry name" value="Cytochrome_c4"/>
    <property type="match status" value="1"/>
</dbReference>
<feature type="domain" description="Cytochrome c" evidence="11">
    <location>
        <begin position="23"/>
        <end position="114"/>
    </location>
</feature>
<protein>
    <submittedName>
        <fullName evidence="12">Cytochrome c4</fullName>
    </submittedName>
</protein>
<dbReference type="GO" id="GO:0042597">
    <property type="term" value="C:periplasmic space"/>
    <property type="evidence" value="ECO:0007669"/>
    <property type="project" value="UniProtKB-SubCell"/>
</dbReference>
<dbReference type="InterPro" id="IPR009056">
    <property type="entry name" value="Cyt_c-like_dom"/>
</dbReference>
<sequence length="216" mass="23055">MRPTTKLLLAAVMALAALPAAADPVKDGKKVYMTKTCMACHGKGGGKPVMTYPALAGQNEKYLQQQLQDIKAGKRVGSVDPATGHPFVQGMTDIMHLVDETDIKNVAKYLSAQDPAAPKPLDPAPSAEELAAGEAAYKGLGCKACHGNDGLKPSNKAYPFLAGLNRDYLIRAMTEMREGERTNGKSKMMFGTIKKASDEDIAAMATWLSQVDRSAK</sequence>
<dbReference type="InterPro" id="IPR024167">
    <property type="entry name" value="Cytochrome_c4-like"/>
</dbReference>
<evidence type="ECO:0000256" key="5">
    <source>
        <dbReference type="ARBA" id="ARBA00022764"/>
    </source>
</evidence>
<evidence type="ECO:0000256" key="4">
    <source>
        <dbReference type="ARBA" id="ARBA00022723"/>
    </source>
</evidence>
<gene>
    <name evidence="12" type="ORF">E7681_06955</name>
</gene>
<feature type="domain" description="Cytochrome c" evidence="11">
    <location>
        <begin position="128"/>
        <end position="212"/>
    </location>
</feature>
<dbReference type="Pfam" id="PF00034">
    <property type="entry name" value="Cytochrom_C"/>
    <property type="match status" value="2"/>
</dbReference>
<dbReference type="Gene3D" id="1.10.760.10">
    <property type="entry name" value="Cytochrome c-like domain"/>
    <property type="match status" value="2"/>
</dbReference>
<evidence type="ECO:0000256" key="1">
    <source>
        <dbReference type="ARBA" id="ARBA00004418"/>
    </source>
</evidence>
<dbReference type="Proteomes" id="UP000306113">
    <property type="component" value="Unassembled WGS sequence"/>
</dbReference>
<dbReference type="OrthoDB" id="9808603at2"/>
<dbReference type="InterPro" id="IPR036909">
    <property type="entry name" value="Cyt_c-like_dom_sf"/>
</dbReference>
<keyword evidence="5" id="KW-0574">Periplasm</keyword>
<comment type="PTM">
    <text evidence="8">Binds 2 heme c groups covalently per subunit.</text>
</comment>
<organism evidence="12 13">
    <name type="scientific">Thalassobius vesicularis</name>
    <dbReference type="NCBI Taxonomy" id="1294297"/>
    <lineage>
        <taxon>Bacteria</taxon>
        <taxon>Pseudomonadati</taxon>
        <taxon>Pseudomonadota</taxon>
        <taxon>Alphaproteobacteria</taxon>
        <taxon>Rhodobacterales</taxon>
        <taxon>Roseobacteraceae</taxon>
        <taxon>Thalassovita</taxon>
    </lineage>
</organism>
<feature type="binding site" description="axial binding residue" evidence="9">
    <location>
        <position position="189"/>
    </location>
    <ligand>
        <name>heme c</name>
        <dbReference type="ChEBI" id="CHEBI:61717"/>
        <label>2</label>
    </ligand>
    <ligandPart>
        <name>Fe</name>
        <dbReference type="ChEBI" id="CHEBI:18248"/>
    </ligandPart>
</feature>
<dbReference type="GO" id="GO:0009055">
    <property type="term" value="F:electron transfer activity"/>
    <property type="evidence" value="ECO:0007669"/>
    <property type="project" value="InterPro"/>
</dbReference>
<evidence type="ECO:0000256" key="6">
    <source>
        <dbReference type="ARBA" id="ARBA00022982"/>
    </source>
</evidence>
<feature type="chain" id="PRO_5020845520" evidence="10">
    <location>
        <begin position="23"/>
        <end position="216"/>
    </location>
</feature>
<name>A0A4S3MAC9_9RHOB</name>
<dbReference type="GO" id="GO:0005506">
    <property type="term" value="F:iron ion binding"/>
    <property type="evidence" value="ECO:0007669"/>
    <property type="project" value="InterPro"/>
</dbReference>
<evidence type="ECO:0000256" key="3">
    <source>
        <dbReference type="ARBA" id="ARBA00022617"/>
    </source>
</evidence>
<dbReference type="SUPFAM" id="SSF46626">
    <property type="entry name" value="Cytochrome c"/>
    <property type="match status" value="2"/>
</dbReference>
<evidence type="ECO:0000256" key="8">
    <source>
        <dbReference type="PIRSR" id="PIRSR000005-1"/>
    </source>
</evidence>
<dbReference type="AlphaFoldDB" id="A0A4S3MAC9"/>
<dbReference type="PANTHER" id="PTHR33751:SF9">
    <property type="entry name" value="CYTOCHROME C4"/>
    <property type="match status" value="1"/>
</dbReference>
<evidence type="ECO:0000259" key="11">
    <source>
        <dbReference type="PROSITE" id="PS51007"/>
    </source>
</evidence>
<feature type="binding site" description="covalent" evidence="8">
    <location>
        <position position="40"/>
    </location>
    <ligand>
        <name>heme c</name>
        <dbReference type="ChEBI" id="CHEBI:61717"/>
        <label>1</label>
    </ligand>
</feature>
<dbReference type="GO" id="GO:0020037">
    <property type="term" value="F:heme binding"/>
    <property type="evidence" value="ECO:0007669"/>
    <property type="project" value="InterPro"/>
</dbReference>
<feature type="binding site" description="covalent" evidence="8">
    <location>
        <position position="142"/>
    </location>
    <ligand>
        <name>heme c</name>
        <dbReference type="ChEBI" id="CHEBI:61717"/>
        <label>2</label>
    </ligand>
</feature>
<feature type="signal peptide" evidence="10">
    <location>
        <begin position="1"/>
        <end position="22"/>
    </location>
</feature>
<feature type="binding site" description="axial binding residue" evidence="9">
    <location>
        <position position="41"/>
    </location>
    <ligand>
        <name>heme c</name>
        <dbReference type="ChEBI" id="CHEBI:61717"/>
        <label>1</label>
    </ligand>
    <ligandPart>
        <name>Fe</name>
        <dbReference type="ChEBI" id="CHEBI:18248"/>
    </ligandPart>
</feature>
<evidence type="ECO:0000313" key="12">
    <source>
        <dbReference type="EMBL" id="THD74704.1"/>
    </source>
</evidence>
<feature type="binding site" description="axial binding residue" evidence="9">
    <location>
        <position position="146"/>
    </location>
    <ligand>
        <name>heme c</name>
        <dbReference type="ChEBI" id="CHEBI:61717"/>
        <label>2</label>
    </ligand>
    <ligandPart>
        <name>Fe</name>
        <dbReference type="ChEBI" id="CHEBI:18248"/>
    </ligandPart>
</feature>
<evidence type="ECO:0000256" key="7">
    <source>
        <dbReference type="ARBA" id="ARBA00023004"/>
    </source>
</evidence>
<dbReference type="PANTHER" id="PTHR33751">
    <property type="entry name" value="CBB3-TYPE CYTOCHROME C OXIDASE SUBUNIT FIXP"/>
    <property type="match status" value="1"/>
</dbReference>
<evidence type="ECO:0000256" key="2">
    <source>
        <dbReference type="ARBA" id="ARBA00022448"/>
    </source>
</evidence>
<keyword evidence="2" id="KW-0813">Transport</keyword>
<keyword evidence="3 8" id="KW-0349">Heme</keyword>
<feature type="binding site" description="axial binding residue" evidence="9">
    <location>
        <position position="91"/>
    </location>
    <ligand>
        <name>heme c</name>
        <dbReference type="ChEBI" id="CHEBI:61717"/>
        <label>1</label>
    </ligand>
    <ligandPart>
        <name>Fe</name>
        <dbReference type="ChEBI" id="CHEBI:18248"/>
    </ligandPart>
</feature>
<evidence type="ECO:0000313" key="13">
    <source>
        <dbReference type="Proteomes" id="UP000306113"/>
    </source>
</evidence>
<dbReference type="RefSeq" id="WP_136338559.1">
    <property type="nucleotide sequence ID" value="NZ_SSMD01000003.1"/>
</dbReference>
<dbReference type="EMBL" id="SSMD01000003">
    <property type="protein sequence ID" value="THD74704.1"/>
    <property type="molecule type" value="Genomic_DNA"/>
</dbReference>
<dbReference type="PROSITE" id="PS51007">
    <property type="entry name" value="CYTC"/>
    <property type="match status" value="2"/>
</dbReference>
<reference evidence="12 13" key="1">
    <citation type="submission" date="2019-04" db="EMBL/GenBank/DDBJ databases">
        <title>Draft genome sequence of Youngimonas vesicularis.</title>
        <authorList>
            <person name="Hameed A."/>
        </authorList>
    </citation>
    <scope>NUCLEOTIDE SEQUENCE [LARGE SCALE GENOMIC DNA]</scope>
    <source>
        <strain evidence="12 13">CC-AMW-E</strain>
    </source>
</reference>
<feature type="binding site" description="covalent" evidence="8">
    <location>
        <position position="37"/>
    </location>
    <ligand>
        <name>heme c</name>
        <dbReference type="ChEBI" id="CHEBI:61717"/>
        <label>1</label>
    </ligand>
</feature>
<keyword evidence="13" id="KW-1185">Reference proteome</keyword>
<feature type="binding site" description="covalent" evidence="8">
    <location>
        <position position="145"/>
    </location>
    <ligand>
        <name>heme c</name>
        <dbReference type="ChEBI" id="CHEBI:61717"/>
        <label>2</label>
    </ligand>
</feature>
<comment type="caution">
    <text evidence="12">The sequence shown here is derived from an EMBL/GenBank/DDBJ whole genome shotgun (WGS) entry which is preliminary data.</text>
</comment>
<dbReference type="InterPro" id="IPR050597">
    <property type="entry name" value="Cytochrome_c_Oxidase_Subunit"/>
</dbReference>
<keyword evidence="7 9" id="KW-0408">Iron</keyword>
<keyword evidence="10" id="KW-0732">Signal</keyword>
<accession>A0A4S3MAC9</accession>
<proteinExistence type="predicted"/>
<evidence type="ECO:0000256" key="10">
    <source>
        <dbReference type="SAM" id="SignalP"/>
    </source>
</evidence>
<evidence type="ECO:0000256" key="9">
    <source>
        <dbReference type="PIRSR" id="PIRSR000005-2"/>
    </source>
</evidence>
<keyword evidence="4 9" id="KW-0479">Metal-binding</keyword>